<evidence type="ECO:0000313" key="2">
    <source>
        <dbReference type="Proteomes" id="UP000320333"/>
    </source>
</evidence>
<proteinExistence type="predicted"/>
<dbReference type="OrthoDB" id="2100269at2759"/>
<gene>
    <name evidence="1" type="ORF">CcCBS67573_g00274</name>
</gene>
<comment type="caution">
    <text evidence="1">The sequence shown here is derived from an EMBL/GenBank/DDBJ whole genome shotgun (WGS) entry which is preliminary data.</text>
</comment>
<evidence type="ECO:0000313" key="1">
    <source>
        <dbReference type="EMBL" id="TPX78430.1"/>
    </source>
</evidence>
<reference evidence="1 2" key="1">
    <citation type="journal article" date="2019" name="Sci. Rep.">
        <title>Comparative genomics of chytrid fungi reveal insights into the obligate biotrophic and pathogenic lifestyle of Synchytrium endobioticum.</title>
        <authorList>
            <person name="van de Vossenberg B.T.L.H."/>
            <person name="Warris S."/>
            <person name="Nguyen H.D.T."/>
            <person name="van Gent-Pelzer M.P.E."/>
            <person name="Joly D.L."/>
            <person name="van de Geest H.C."/>
            <person name="Bonants P.J.M."/>
            <person name="Smith D.S."/>
            <person name="Levesque C.A."/>
            <person name="van der Lee T.A.J."/>
        </authorList>
    </citation>
    <scope>NUCLEOTIDE SEQUENCE [LARGE SCALE GENOMIC DNA]</scope>
    <source>
        <strain evidence="1 2">CBS 675.73</strain>
    </source>
</reference>
<organism evidence="1 2">
    <name type="scientific">Chytriomyces confervae</name>
    <dbReference type="NCBI Taxonomy" id="246404"/>
    <lineage>
        <taxon>Eukaryota</taxon>
        <taxon>Fungi</taxon>
        <taxon>Fungi incertae sedis</taxon>
        <taxon>Chytridiomycota</taxon>
        <taxon>Chytridiomycota incertae sedis</taxon>
        <taxon>Chytridiomycetes</taxon>
        <taxon>Chytridiales</taxon>
        <taxon>Chytriomycetaceae</taxon>
        <taxon>Chytriomyces</taxon>
    </lineage>
</organism>
<dbReference type="Proteomes" id="UP000320333">
    <property type="component" value="Unassembled WGS sequence"/>
</dbReference>
<dbReference type="AlphaFoldDB" id="A0A507FS93"/>
<keyword evidence="2" id="KW-1185">Reference proteome</keyword>
<protein>
    <submittedName>
        <fullName evidence="1">Uncharacterized protein</fullName>
    </submittedName>
</protein>
<name>A0A507FS93_9FUNG</name>
<dbReference type="EMBL" id="QEAP01000004">
    <property type="protein sequence ID" value="TPX78430.1"/>
    <property type="molecule type" value="Genomic_DNA"/>
</dbReference>
<sequence length="257" mass="28093">MNTEQILAELREQVSECLELPNSSAISVNLLDETNALAADSLIVSAFEHEPLSLSCGKPAGLEDTDGLPYCCRNTSVVVAIDGIVVAAAATRPGQLQKSSQEQGLPDQHQQQGSDCSDWVDRVYAALDGINEQAARILDGEGVSLAGSVELMLLICLTVEKLARLHGYQFLYSHSNALSAPRQLECAWRAVLTVAYKDMPRHLVVNPLPNGHVYFIYTTHEQKANIDQHELQRASPLLILVELDADRYVANLVFVNS</sequence>
<accession>A0A507FS93</accession>